<evidence type="ECO:0000313" key="7">
    <source>
        <dbReference type="Proteomes" id="UP001596337"/>
    </source>
</evidence>
<dbReference type="Gene3D" id="1.10.10.60">
    <property type="entry name" value="Homeodomain-like"/>
    <property type="match status" value="1"/>
</dbReference>
<dbReference type="InterPro" id="IPR001647">
    <property type="entry name" value="HTH_TetR"/>
</dbReference>
<dbReference type="Gene3D" id="1.10.357.10">
    <property type="entry name" value="Tetracycline Repressor, domain 2"/>
    <property type="match status" value="1"/>
</dbReference>
<accession>A0ABW2BV57</accession>
<dbReference type="PANTHER" id="PTHR30055:SF238">
    <property type="entry name" value="MYCOFACTOCIN BIOSYNTHESIS TRANSCRIPTIONAL REGULATOR MFTR-RELATED"/>
    <property type="match status" value="1"/>
</dbReference>
<keyword evidence="1" id="KW-0805">Transcription regulation</keyword>
<sequence>MVGTAETRSGERLRARRRQRMADEIELAALRLFAEHGVDAVTVDDIAASADISRRTFFRYFASKDDLLHGNPERQREVALEAVASAPQETTPHALVRRVLLALTADIEQRREALLLRRRIAEHAPNAMAQGQHRYSSLVDALIDAVATRTHTDPATSLRANVLVHAGLGAMQGAIRTWFASGTAGSLYDLAAEALDLIGLREQVED</sequence>
<dbReference type="SUPFAM" id="SSF46689">
    <property type="entry name" value="Homeodomain-like"/>
    <property type="match status" value="1"/>
</dbReference>
<dbReference type="PRINTS" id="PR00455">
    <property type="entry name" value="HTHTETR"/>
</dbReference>
<dbReference type="PANTHER" id="PTHR30055">
    <property type="entry name" value="HTH-TYPE TRANSCRIPTIONAL REGULATOR RUTR"/>
    <property type="match status" value="1"/>
</dbReference>
<dbReference type="EMBL" id="JBHSXX010000001">
    <property type="protein sequence ID" value="MFC6866272.1"/>
    <property type="molecule type" value="Genomic_DNA"/>
</dbReference>
<dbReference type="InterPro" id="IPR050109">
    <property type="entry name" value="HTH-type_TetR-like_transc_reg"/>
</dbReference>
<dbReference type="Proteomes" id="UP001596337">
    <property type="component" value="Unassembled WGS sequence"/>
</dbReference>
<evidence type="ECO:0000256" key="1">
    <source>
        <dbReference type="ARBA" id="ARBA00023015"/>
    </source>
</evidence>
<evidence type="ECO:0000256" key="4">
    <source>
        <dbReference type="PROSITE-ProRule" id="PRU00335"/>
    </source>
</evidence>
<dbReference type="InterPro" id="IPR009057">
    <property type="entry name" value="Homeodomain-like_sf"/>
</dbReference>
<keyword evidence="3" id="KW-0804">Transcription</keyword>
<gene>
    <name evidence="6" type="ORF">ACFQGD_03855</name>
</gene>
<comment type="caution">
    <text evidence="6">The sequence shown here is derived from an EMBL/GenBank/DDBJ whole genome shotgun (WGS) entry which is preliminary data.</text>
</comment>
<dbReference type="InterPro" id="IPR041347">
    <property type="entry name" value="MftR_C"/>
</dbReference>
<evidence type="ECO:0000256" key="2">
    <source>
        <dbReference type="ARBA" id="ARBA00023125"/>
    </source>
</evidence>
<evidence type="ECO:0000256" key="3">
    <source>
        <dbReference type="ARBA" id="ARBA00023163"/>
    </source>
</evidence>
<keyword evidence="2 4" id="KW-0238">DNA-binding</keyword>
<reference evidence="7" key="1">
    <citation type="journal article" date="2019" name="Int. J. Syst. Evol. Microbiol.">
        <title>The Global Catalogue of Microorganisms (GCM) 10K type strain sequencing project: providing services to taxonomists for standard genome sequencing and annotation.</title>
        <authorList>
            <consortium name="The Broad Institute Genomics Platform"/>
            <consortium name="The Broad Institute Genome Sequencing Center for Infectious Disease"/>
            <person name="Wu L."/>
            <person name="Ma J."/>
        </authorList>
    </citation>
    <scope>NUCLEOTIDE SEQUENCE [LARGE SCALE GENOMIC DNA]</scope>
    <source>
        <strain evidence="7">KCTC 32255</strain>
    </source>
</reference>
<dbReference type="PROSITE" id="PS50977">
    <property type="entry name" value="HTH_TETR_2"/>
    <property type="match status" value="1"/>
</dbReference>
<name>A0ABW2BV57_9PSEU</name>
<dbReference type="PROSITE" id="PS01081">
    <property type="entry name" value="HTH_TETR_1"/>
    <property type="match status" value="1"/>
</dbReference>
<evidence type="ECO:0000313" key="6">
    <source>
        <dbReference type="EMBL" id="MFC6866272.1"/>
    </source>
</evidence>
<proteinExistence type="predicted"/>
<keyword evidence="7" id="KW-1185">Reference proteome</keyword>
<feature type="DNA-binding region" description="H-T-H motif" evidence="4">
    <location>
        <begin position="42"/>
        <end position="61"/>
    </location>
</feature>
<dbReference type="Pfam" id="PF00440">
    <property type="entry name" value="TetR_N"/>
    <property type="match status" value="1"/>
</dbReference>
<dbReference type="InterPro" id="IPR023772">
    <property type="entry name" value="DNA-bd_HTH_TetR-type_CS"/>
</dbReference>
<protein>
    <submittedName>
        <fullName evidence="6">TetR family transcriptional regulator</fullName>
    </submittedName>
</protein>
<feature type="domain" description="HTH tetR-type" evidence="5">
    <location>
        <begin position="19"/>
        <end position="79"/>
    </location>
</feature>
<organism evidence="6 7">
    <name type="scientific">Haloechinothrix salitolerans</name>
    <dbReference type="NCBI Taxonomy" id="926830"/>
    <lineage>
        <taxon>Bacteria</taxon>
        <taxon>Bacillati</taxon>
        <taxon>Actinomycetota</taxon>
        <taxon>Actinomycetes</taxon>
        <taxon>Pseudonocardiales</taxon>
        <taxon>Pseudonocardiaceae</taxon>
        <taxon>Haloechinothrix</taxon>
    </lineage>
</organism>
<evidence type="ECO:0000259" key="5">
    <source>
        <dbReference type="PROSITE" id="PS50977"/>
    </source>
</evidence>
<dbReference type="Pfam" id="PF17754">
    <property type="entry name" value="TetR_C_14"/>
    <property type="match status" value="1"/>
</dbReference>
<dbReference type="RefSeq" id="WP_345400772.1">
    <property type="nucleotide sequence ID" value="NZ_BAABLA010000102.1"/>
</dbReference>